<organism evidence="1 2">
    <name type="scientific">Dickeya oryzae</name>
    <dbReference type="NCBI Taxonomy" id="1240404"/>
    <lineage>
        <taxon>Bacteria</taxon>
        <taxon>Pseudomonadati</taxon>
        <taxon>Pseudomonadota</taxon>
        <taxon>Gammaproteobacteria</taxon>
        <taxon>Enterobacterales</taxon>
        <taxon>Pectobacteriaceae</taxon>
        <taxon>Dickeya</taxon>
    </lineage>
</organism>
<evidence type="ECO:0008006" key="3">
    <source>
        <dbReference type="Google" id="ProtNLM"/>
    </source>
</evidence>
<keyword evidence="2" id="KW-1185">Reference proteome</keyword>
<sequence length="87" mass="9834">MLNTDSLRQRLQQLEIAEVAVCIGCGCDDNHACVDEFHDVCGWLAVDRNKKLGVCSFCSEHLERWHQLYAVNPPLARLRHKSVGGEQ</sequence>
<dbReference type="RefSeq" id="WP_210175214.1">
    <property type="nucleotide sequence ID" value="NZ_JAGJWX010000020.1"/>
</dbReference>
<comment type="caution">
    <text evidence="1">The sequence shown here is derived from an EMBL/GenBank/DDBJ whole genome shotgun (WGS) entry which is preliminary data.</text>
</comment>
<reference evidence="1 2" key="1">
    <citation type="submission" date="2021-04" db="EMBL/GenBank/DDBJ databases">
        <title>Genomic and host-range diversity within the Dickeya zeae complex, identification of D. zeae and D. oryzae members, proposal of two novel subspecies D. zeae subsp. zeae subsp. nov. and D. zeae subsp. dombae subsp. nov.</title>
        <authorList>
            <person name="Van Gijsegem F."/>
            <person name="Hugouvieux-Cotte-Pattat N."/>
        </authorList>
    </citation>
    <scope>NUCLEOTIDE SEQUENCE [LARGE SCALE GENOMIC DNA]</scope>
    <source>
        <strain evidence="1 2">FVG03</strain>
    </source>
</reference>
<protein>
    <recommendedName>
        <fullName evidence="3">DUF3330 domain-containing protein</fullName>
    </recommendedName>
</protein>
<dbReference type="EMBL" id="JAGJWX010000020">
    <property type="protein sequence ID" value="MBP2858656.1"/>
    <property type="molecule type" value="Genomic_DNA"/>
</dbReference>
<gene>
    <name evidence="1" type="ORF">J8657_13700</name>
</gene>
<evidence type="ECO:0000313" key="1">
    <source>
        <dbReference type="EMBL" id="MBP2858656.1"/>
    </source>
</evidence>
<evidence type="ECO:0000313" key="2">
    <source>
        <dbReference type="Proteomes" id="UP000810130"/>
    </source>
</evidence>
<name>A0ABS5BE23_9GAMM</name>
<proteinExistence type="predicted"/>
<accession>A0ABS5BE23</accession>
<dbReference type="Proteomes" id="UP000810130">
    <property type="component" value="Unassembled WGS sequence"/>
</dbReference>